<dbReference type="PROSITE" id="PS51786">
    <property type="entry name" value="LON_PROTEOLYTIC"/>
    <property type="match status" value="1"/>
</dbReference>
<dbReference type="InterPro" id="IPR008269">
    <property type="entry name" value="Lon_proteolytic"/>
</dbReference>
<sequence length="576" mass="62996">MHPLRLTPELLQPNFSIRLPQTDSQSSPWLLGQQRCISAWQLFQRCKGQHLYLSNFVGFDAEKLVAELDARFPLVECAGSLVAIEGDDGQQLAKYSATEMANAKDNNKIVELQPLQRVKFIDQPVSKKTLIGTIDKQGHYFPGLLASCEVLVLPAEGLADKPSRWGIVKEALKRGYLAFSGSSIKVPVTCKVVVVGDAITYDALHGYDPEFADHISLLAEIQPEWFVDDEQDPDLWAAAANAICRQYSGKSLSDCGLKALTVHASRICEHQKRLSLAWHQLGQLLAQTSGDESVTAAAIETALSSMRHRHNSIQIYSQRNIEEATVRVDTSGERIGQINGLTVVEYLGHSYGEPARITVSVHYGDGEVADIERKSELGGNIHAKGMMILSACLYRIFGQDEPLHLSANIVFEQSYQTIDGDSASLAEYCCLISTIADVPVKQSLALTGAVDQFGNVQAIGGINEKIEGFFHLCRYRGLTGEQGVIVPTANLCQLNLHTDVIAAIEDGQFHLYQADNVEDALALLTGEEVGEANDDNRFDGKTLYGKVQNRLDLMAGGSDAPPSLLTRLAAKIFSRS</sequence>
<dbReference type="Pfam" id="PF13654">
    <property type="entry name" value="AAA_32"/>
    <property type="match status" value="1"/>
</dbReference>
<dbReference type="EMBL" id="CP051180">
    <property type="protein sequence ID" value="QIZ76575.1"/>
    <property type="molecule type" value="Genomic_DNA"/>
</dbReference>
<name>A0A6H1UBY3_9GAMM</name>
<dbReference type="RefSeq" id="WP_168659837.1">
    <property type="nucleotide sequence ID" value="NZ_CP051180.1"/>
</dbReference>
<dbReference type="GO" id="GO:0004176">
    <property type="term" value="F:ATP-dependent peptidase activity"/>
    <property type="evidence" value="ECO:0007669"/>
    <property type="project" value="UniProtKB-UniRule"/>
</dbReference>
<comment type="similarity">
    <text evidence="2">Belongs to the peptidase S16 family.</text>
</comment>
<dbReference type="Pfam" id="PF20436">
    <property type="entry name" value="LonB_AAA-LID"/>
    <property type="match status" value="1"/>
</dbReference>
<accession>A0A6H1UBY3</accession>
<evidence type="ECO:0000313" key="5">
    <source>
        <dbReference type="Proteomes" id="UP000501602"/>
    </source>
</evidence>
<dbReference type="KEGG" id="fes:HER31_06665"/>
<dbReference type="GO" id="GO:0030163">
    <property type="term" value="P:protein catabolic process"/>
    <property type="evidence" value="ECO:0007669"/>
    <property type="project" value="InterPro"/>
</dbReference>
<dbReference type="Gene3D" id="3.40.50.300">
    <property type="entry name" value="P-loop containing nucleotide triphosphate hydrolases"/>
    <property type="match status" value="1"/>
</dbReference>
<dbReference type="PRINTS" id="PR00830">
    <property type="entry name" value="ENDOLAPTASE"/>
</dbReference>
<dbReference type="InterPro" id="IPR041699">
    <property type="entry name" value="AAA_32"/>
</dbReference>
<dbReference type="AlphaFoldDB" id="A0A6H1UBY3"/>
<evidence type="ECO:0000313" key="4">
    <source>
        <dbReference type="EMBL" id="QIZ76575.1"/>
    </source>
</evidence>
<dbReference type="Pfam" id="PF05362">
    <property type="entry name" value="Lon_C"/>
    <property type="match status" value="1"/>
</dbReference>
<keyword evidence="2" id="KW-0720">Serine protease</keyword>
<feature type="active site" evidence="2">
    <location>
        <position position="422"/>
    </location>
</feature>
<dbReference type="SUPFAM" id="SSF54211">
    <property type="entry name" value="Ribosomal protein S5 domain 2-like"/>
    <property type="match status" value="1"/>
</dbReference>
<dbReference type="InterPro" id="IPR027065">
    <property type="entry name" value="Lon_Prtase"/>
</dbReference>
<dbReference type="InterPro" id="IPR027417">
    <property type="entry name" value="P-loop_NTPase"/>
</dbReference>
<dbReference type="GO" id="GO:0004252">
    <property type="term" value="F:serine-type endopeptidase activity"/>
    <property type="evidence" value="ECO:0007669"/>
    <property type="project" value="UniProtKB-UniRule"/>
</dbReference>
<dbReference type="InterPro" id="IPR046843">
    <property type="entry name" value="LonB_AAA-LID"/>
</dbReference>
<proteinExistence type="inferred from homology"/>
<comment type="catalytic activity">
    <reaction evidence="2">
        <text>Hydrolysis of proteins in presence of ATP.</text>
        <dbReference type="EC" id="3.4.21.53"/>
    </reaction>
</comment>
<keyword evidence="2" id="KW-0378">Hydrolase</keyword>
<evidence type="ECO:0000259" key="3">
    <source>
        <dbReference type="PROSITE" id="PS51786"/>
    </source>
</evidence>
<dbReference type="InterPro" id="IPR014721">
    <property type="entry name" value="Ribsml_uS5_D2-typ_fold_subgr"/>
</dbReference>
<dbReference type="Proteomes" id="UP000501602">
    <property type="component" value="Chromosome"/>
</dbReference>
<dbReference type="EC" id="3.4.21.53" evidence="2"/>
<feature type="active site" evidence="2">
    <location>
        <position position="465"/>
    </location>
</feature>
<reference evidence="4 5" key="1">
    <citation type="submission" date="2020-04" db="EMBL/GenBank/DDBJ databases">
        <title>Ferrimonas sp. S7 isolated from sea water.</title>
        <authorList>
            <person name="Bae S.S."/>
            <person name="Baek K."/>
        </authorList>
    </citation>
    <scope>NUCLEOTIDE SEQUENCE [LARGE SCALE GENOMIC DNA]</scope>
    <source>
        <strain evidence="4 5">S7</strain>
    </source>
</reference>
<organism evidence="4 5">
    <name type="scientific">Ferrimonas lipolytica</name>
    <dbReference type="NCBI Taxonomy" id="2724191"/>
    <lineage>
        <taxon>Bacteria</taxon>
        <taxon>Pseudomonadati</taxon>
        <taxon>Pseudomonadota</taxon>
        <taxon>Gammaproteobacteria</taxon>
        <taxon>Alteromonadales</taxon>
        <taxon>Ferrimonadaceae</taxon>
        <taxon>Ferrimonas</taxon>
    </lineage>
</organism>
<dbReference type="GO" id="GO:0005524">
    <property type="term" value="F:ATP binding"/>
    <property type="evidence" value="ECO:0007669"/>
    <property type="project" value="InterPro"/>
</dbReference>
<dbReference type="InterPro" id="IPR020568">
    <property type="entry name" value="Ribosomal_Su5_D2-typ_SF"/>
</dbReference>
<dbReference type="Gene3D" id="3.30.230.10">
    <property type="match status" value="1"/>
</dbReference>
<protein>
    <recommendedName>
        <fullName evidence="2">endopeptidase La</fullName>
        <ecNumber evidence="2">3.4.21.53</ecNumber>
    </recommendedName>
</protein>
<feature type="domain" description="Lon proteolytic" evidence="3">
    <location>
        <begin position="332"/>
        <end position="527"/>
    </location>
</feature>
<evidence type="ECO:0000256" key="2">
    <source>
        <dbReference type="PROSITE-ProRule" id="PRU01122"/>
    </source>
</evidence>
<gene>
    <name evidence="4" type="ORF">HER31_06665</name>
</gene>
<dbReference type="PANTHER" id="PTHR10046">
    <property type="entry name" value="ATP DEPENDENT LON PROTEASE FAMILY MEMBER"/>
    <property type="match status" value="1"/>
</dbReference>
<evidence type="ECO:0000256" key="1">
    <source>
        <dbReference type="ARBA" id="ARBA00022670"/>
    </source>
</evidence>
<keyword evidence="1 2" id="KW-0645">Protease</keyword>
<dbReference type="GO" id="GO:0006508">
    <property type="term" value="P:proteolysis"/>
    <property type="evidence" value="ECO:0007669"/>
    <property type="project" value="UniProtKB-KW"/>
</dbReference>
<keyword evidence="5" id="KW-1185">Reference proteome</keyword>